<feature type="domain" description="HTH cro/C1-type" evidence="2">
    <location>
        <begin position="105"/>
        <end position="126"/>
    </location>
</feature>
<keyword evidence="1" id="KW-0175">Coiled coil</keyword>
<dbReference type="InterPro" id="IPR001387">
    <property type="entry name" value="Cro/C1-type_HTH"/>
</dbReference>
<name>A0AAJ6NFF4_9PAST</name>
<proteinExistence type="predicted"/>
<dbReference type="EMBL" id="JASAYT010000038">
    <property type="protein sequence ID" value="MDP8175765.1"/>
    <property type="molecule type" value="Genomic_DNA"/>
</dbReference>
<dbReference type="AlphaFoldDB" id="A0AAJ6NFF4"/>
<dbReference type="PROSITE" id="PS50943">
    <property type="entry name" value="HTH_CROC1"/>
    <property type="match status" value="1"/>
</dbReference>
<evidence type="ECO:0000256" key="1">
    <source>
        <dbReference type="SAM" id="Coils"/>
    </source>
</evidence>
<accession>A0AAJ6NFF4</accession>
<dbReference type="Proteomes" id="UP001231736">
    <property type="component" value="Unassembled WGS sequence"/>
</dbReference>
<sequence>MEIKDIPQDNSKTYSGHQKVIYGTRNDNYETATSTGWQDEAFATEQAVNELKEQMEQAKQAVRLGEKSAIFYLMYQYRYDEQSLSQVTGLWKWQLKRHFKPIIFAKLSDKTLQKYSEAFQMSIDELREFKI</sequence>
<feature type="coiled-coil region" evidence="1">
    <location>
        <begin position="41"/>
        <end position="68"/>
    </location>
</feature>
<comment type="caution">
    <text evidence="3">The sequence shown here is derived from an EMBL/GenBank/DDBJ whole genome shotgun (WGS) entry which is preliminary data.</text>
</comment>
<evidence type="ECO:0000313" key="4">
    <source>
        <dbReference type="Proteomes" id="UP001231736"/>
    </source>
</evidence>
<reference evidence="3" key="1">
    <citation type="journal article" date="2023" name="Front. Microbiol.">
        <title>Phylogeography and host specificity of Pasteurellaceae pathogenic to sea-farmed fish in the north-east Atlantic.</title>
        <authorList>
            <person name="Gulla S."/>
            <person name="Colquhoun D.J."/>
            <person name="Olsen A.B."/>
            <person name="Spilsberg B."/>
            <person name="Lagesen K."/>
            <person name="Aakesson C.P."/>
            <person name="Strom S."/>
            <person name="Manji F."/>
            <person name="Birkbeck T.H."/>
            <person name="Nilsen H.K."/>
        </authorList>
    </citation>
    <scope>NUCLEOTIDE SEQUENCE</scope>
    <source>
        <strain evidence="3">98B1</strain>
    </source>
</reference>
<organism evidence="3 4">
    <name type="scientific">Phocoenobacter skyensis</name>
    <dbReference type="NCBI Taxonomy" id="97481"/>
    <lineage>
        <taxon>Bacteria</taxon>
        <taxon>Pseudomonadati</taxon>
        <taxon>Pseudomonadota</taxon>
        <taxon>Gammaproteobacteria</taxon>
        <taxon>Pasteurellales</taxon>
        <taxon>Pasteurellaceae</taxon>
        <taxon>Phocoenobacter</taxon>
    </lineage>
</organism>
<evidence type="ECO:0000313" key="3">
    <source>
        <dbReference type="EMBL" id="MDP8175765.1"/>
    </source>
</evidence>
<protein>
    <recommendedName>
        <fullName evidence="2">HTH cro/C1-type domain-containing protein</fullName>
    </recommendedName>
</protein>
<evidence type="ECO:0000259" key="2">
    <source>
        <dbReference type="PROSITE" id="PS50943"/>
    </source>
</evidence>
<dbReference type="RefSeq" id="WP_306376368.1">
    <property type="nucleotide sequence ID" value="NZ_JASAYT010000038.1"/>
</dbReference>
<gene>
    <name evidence="3" type="ORF">QJU97_09910</name>
</gene>